<proteinExistence type="predicted"/>
<feature type="region of interest" description="Disordered" evidence="1">
    <location>
        <begin position="1"/>
        <end position="41"/>
    </location>
</feature>
<keyword evidence="3" id="KW-1185">Reference proteome</keyword>
<evidence type="ECO:0000256" key="1">
    <source>
        <dbReference type="SAM" id="MobiDB-lite"/>
    </source>
</evidence>
<feature type="compositionally biased region" description="Low complexity" evidence="1">
    <location>
        <begin position="26"/>
        <end position="38"/>
    </location>
</feature>
<dbReference type="Proteomes" id="UP000267096">
    <property type="component" value="Unassembled WGS sequence"/>
</dbReference>
<dbReference type="AlphaFoldDB" id="A0A0M3K6I1"/>
<reference evidence="2 3" key="2">
    <citation type="submission" date="2018-11" db="EMBL/GenBank/DDBJ databases">
        <authorList>
            <consortium name="Pathogen Informatics"/>
        </authorList>
    </citation>
    <scope>NUCLEOTIDE SEQUENCE [LARGE SCALE GENOMIC DNA]</scope>
</reference>
<evidence type="ECO:0000313" key="3">
    <source>
        <dbReference type="Proteomes" id="UP000267096"/>
    </source>
</evidence>
<protein>
    <submittedName>
        <fullName evidence="2 4">Uncharacterized protein</fullName>
    </submittedName>
</protein>
<accession>A0A0M3K6I1</accession>
<name>A0A0M3K6I1_ANISI</name>
<dbReference type="EMBL" id="UYRR01032712">
    <property type="protein sequence ID" value="VDK56568.1"/>
    <property type="molecule type" value="Genomic_DNA"/>
</dbReference>
<gene>
    <name evidence="2" type="ORF">ASIM_LOCUS15979</name>
</gene>
<dbReference type="OrthoDB" id="10428391at2759"/>
<sequence length="85" mass="9744">MTSFPVDPKRFPITIPPRVRSDTVDSESLSVSPPSSFPQERERRFSITEMLGRRTSISEAYKRYAGFTTNGDGFHREDYKKPVDS</sequence>
<evidence type="ECO:0000313" key="4">
    <source>
        <dbReference type="WBParaSite" id="ASIM_0001657201-mRNA-1"/>
    </source>
</evidence>
<reference evidence="4" key="1">
    <citation type="submission" date="2017-02" db="UniProtKB">
        <authorList>
            <consortium name="WormBaseParasite"/>
        </authorList>
    </citation>
    <scope>IDENTIFICATION</scope>
</reference>
<organism evidence="4">
    <name type="scientific">Anisakis simplex</name>
    <name type="common">Herring worm</name>
    <dbReference type="NCBI Taxonomy" id="6269"/>
    <lineage>
        <taxon>Eukaryota</taxon>
        <taxon>Metazoa</taxon>
        <taxon>Ecdysozoa</taxon>
        <taxon>Nematoda</taxon>
        <taxon>Chromadorea</taxon>
        <taxon>Rhabditida</taxon>
        <taxon>Spirurina</taxon>
        <taxon>Ascaridomorpha</taxon>
        <taxon>Ascaridoidea</taxon>
        <taxon>Anisakidae</taxon>
        <taxon>Anisakis</taxon>
        <taxon>Anisakis simplex complex</taxon>
    </lineage>
</organism>
<dbReference type="WBParaSite" id="ASIM_0001657201-mRNA-1">
    <property type="protein sequence ID" value="ASIM_0001657201-mRNA-1"/>
    <property type="gene ID" value="ASIM_0001657201"/>
</dbReference>
<evidence type="ECO:0000313" key="2">
    <source>
        <dbReference type="EMBL" id="VDK56568.1"/>
    </source>
</evidence>